<protein>
    <submittedName>
        <fullName evidence="1">Uncharacterized protein</fullName>
    </submittedName>
</protein>
<dbReference type="AlphaFoldDB" id="A0A0S4QX47"/>
<gene>
    <name evidence="1" type="ORF">Ga0074812_13643</name>
</gene>
<accession>A0A0S4QX47</accession>
<sequence length="246" mass="26348">MPPSAARPRPAAPSISLAVIGGTLAGAAIDRLAARLAVRRANRRLSGRLGALDATVRVRPPRFPYLLHAATGRHAVLEVSATASYGELRRLRRGCDAAGNTWDDPAYALMSLFGGYLGVFGDSCGPVFDGDPARMSPPEARWTDITYGGDERLSIGTEIDLGNRTLAIRIIGIPLVRDGRLALLPDEIVLGNQRLPGELMTSANTAVFAEPVVILPSFPRGTRLADAVATPEGLRLRFEQREPARH</sequence>
<reference evidence="2" key="1">
    <citation type="submission" date="2015-11" db="EMBL/GenBank/DDBJ databases">
        <authorList>
            <person name="Varghese N."/>
        </authorList>
    </citation>
    <scope>NUCLEOTIDE SEQUENCE [LARGE SCALE GENOMIC DNA]</scope>
    <source>
        <strain evidence="2">DSM 45899</strain>
    </source>
</reference>
<evidence type="ECO:0000313" key="1">
    <source>
        <dbReference type="EMBL" id="CUU60181.1"/>
    </source>
</evidence>
<organism evidence="1 2">
    <name type="scientific">Parafrankia irregularis</name>
    <dbReference type="NCBI Taxonomy" id="795642"/>
    <lineage>
        <taxon>Bacteria</taxon>
        <taxon>Bacillati</taxon>
        <taxon>Actinomycetota</taxon>
        <taxon>Actinomycetes</taxon>
        <taxon>Frankiales</taxon>
        <taxon>Frankiaceae</taxon>
        <taxon>Parafrankia</taxon>
    </lineage>
</organism>
<dbReference type="Proteomes" id="UP000198802">
    <property type="component" value="Unassembled WGS sequence"/>
</dbReference>
<evidence type="ECO:0000313" key="2">
    <source>
        <dbReference type="Proteomes" id="UP000198802"/>
    </source>
</evidence>
<name>A0A0S4QX47_9ACTN</name>
<dbReference type="RefSeq" id="WP_091284838.1">
    <property type="nucleotide sequence ID" value="NZ_FAOZ01000036.1"/>
</dbReference>
<keyword evidence="2" id="KW-1185">Reference proteome</keyword>
<dbReference type="EMBL" id="FAOZ01000036">
    <property type="protein sequence ID" value="CUU60181.1"/>
    <property type="molecule type" value="Genomic_DNA"/>
</dbReference>
<proteinExistence type="predicted"/>